<accession>A0A4U5NEQ2</accession>
<proteinExistence type="predicted"/>
<feature type="region of interest" description="Disordered" evidence="1">
    <location>
        <begin position="36"/>
        <end position="84"/>
    </location>
</feature>
<comment type="caution">
    <text evidence="2">The sequence shown here is derived from an EMBL/GenBank/DDBJ whole genome shotgun (WGS) entry which is preliminary data.</text>
</comment>
<feature type="compositionally biased region" description="Polar residues" evidence="1">
    <location>
        <begin position="44"/>
        <end position="66"/>
    </location>
</feature>
<feature type="region of interest" description="Disordered" evidence="1">
    <location>
        <begin position="11"/>
        <end position="30"/>
    </location>
</feature>
<name>A0A4U5NEQ2_STECR</name>
<sequence length="84" mass="9460">MKVIWSSHRHFNEIGASGPEARTGDSPVAILTRLKDRETPYYQRPNSARPNSTPLGLSSMSKSRPANQPGPMRLFRRNGDIIRK</sequence>
<gene>
    <name evidence="2" type="ORF">L596_015156</name>
</gene>
<protein>
    <submittedName>
        <fullName evidence="2">Uncharacterized protein</fullName>
    </submittedName>
</protein>
<reference evidence="2" key="1">
    <citation type="submission" date="2013-11" db="EMBL/GenBank/DDBJ databases">
        <authorList>
            <person name="Sternberg P."/>
            <person name="Dillman A."/>
            <person name="Macchietto M."/>
        </authorList>
    </citation>
    <scope>NUCLEOTIDE SEQUENCE</scope>
    <source>
        <strain evidence="2">ALL</strain>
    </source>
</reference>
<dbReference type="AlphaFoldDB" id="A0A4U5NEQ2"/>
<organism evidence="2">
    <name type="scientific">Steinernema carpocapsae</name>
    <name type="common">Entomopathogenic nematode</name>
    <dbReference type="NCBI Taxonomy" id="34508"/>
    <lineage>
        <taxon>Eukaryota</taxon>
        <taxon>Metazoa</taxon>
        <taxon>Ecdysozoa</taxon>
        <taxon>Nematoda</taxon>
        <taxon>Chromadorea</taxon>
        <taxon>Rhabditida</taxon>
        <taxon>Tylenchina</taxon>
        <taxon>Panagrolaimomorpha</taxon>
        <taxon>Strongyloidoidea</taxon>
        <taxon>Steinernematidae</taxon>
        <taxon>Steinernema</taxon>
    </lineage>
</organism>
<evidence type="ECO:0000313" key="2">
    <source>
        <dbReference type="EMBL" id="TKR81254.1"/>
    </source>
</evidence>
<reference evidence="2" key="2">
    <citation type="journal article" date="2015" name="Genome Biol.">
        <title>Comparative genomics of Steinernema reveals deeply conserved gene regulatory networks.</title>
        <authorList>
            <person name="Dillman A.R."/>
            <person name="Macchietto M."/>
            <person name="Porter C.F."/>
            <person name="Rogers A."/>
            <person name="Williams B."/>
            <person name="Antoshechkin I."/>
            <person name="Lee M.M."/>
            <person name="Goodwin Z."/>
            <person name="Lu X."/>
            <person name="Lewis E.E."/>
            <person name="Goodrich-Blair H."/>
            <person name="Stock S.P."/>
            <person name="Adams B.J."/>
            <person name="Sternberg P.W."/>
            <person name="Mortazavi A."/>
        </authorList>
    </citation>
    <scope>NUCLEOTIDE SEQUENCE [LARGE SCALE GENOMIC DNA]</scope>
    <source>
        <strain evidence="2">ALL</strain>
    </source>
</reference>
<evidence type="ECO:0000256" key="1">
    <source>
        <dbReference type="SAM" id="MobiDB-lite"/>
    </source>
</evidence>
<reference evidence="2" key="3">
    <citation type="journal article" date="2019" name="G3 (Bethesda)">
        <title>Hybrid Assembly of the Genome of the Entomopathogenic Nematode Steinernema carpocapsae Identifies the X-Chromosome.</title>
        <authorList>
            <person name="Serra L."/>
            <person name="Macchietto M."/>
            <person name="Macias-Munoz A."/>
            <person name="McGill C.J."/>
            <person name="Rodriguez I.M."/>
            <person name="Rodriguez B."/>
            <person name="Murad R."/>
            <person name="Mortazavi A."/>
        </authorList>
    </citation>
    <scope>NUCLEOTIDE SEQUENCE</scope>
    <source>
        <strain evidence="2">ALL</strain>
    </source>
</reference>
<dbReference type="EMBL" id="AZBU02000004">
    <property type="protein sequence ID" value="TKR81254.1"/>
    <property type="molecule type" value="Genomic_DNA"/>
</dbReference>